<protein>
    <recommendedName>
        <fullName evidence="4">RING-type E3 ubiquitin transferase</fullName>
        <ecNumber evidence="4">2.3.2.27</ecNumber>
    </recommendedName>
</protein>
<feature type="region of interest" description="Disordered" evidence="10">
    <location>
        <begin position="585"/>
        <end position="606"/>
    </location>
</feature>
<dbReference type="PANTHER" id="PTHR13145:SF0">
    <property type="entry name" value="E3 UBIQUITIN-PROTEIN LIGASE MARCHF6"/>
    <property type="match status" value="1"/>
</dbReference>
<feature type="region of interest" description="Disordered" evidence="10">
    <location>
        <begin position="341"/>
        <end position="370"/>
    </location>
</feature>
<feature type="compositionally biased region" description="Basic and acidic residues" evidence="10">
    <location>
        <begin position="1452"/>
        <end position="1462"/>
    </location>
</feature>
<dbReference type="GO" id="GO:0036503">
    <property type="term" value="P:ERAD pathway"/>
    <property type="evidence" value="ECO:0007669"/>
    <property type="project" value="TreeGrafter"/>
</dbReference>
<feature type="transmembrane region" description="Helical" evidence="11">
    <location>
        <begin position="1223"/>
        <end position="1240"/>
    </location>
</feature>
<evidence type="ECO:0000313" key="14">
    <source>
        <dbReference type="Proteomes" id="UP000298030"/>
    </source>
</evidence>
<organism evidence="13 14">
    <name type="scientific">Coprinellus micaceus</name>
    <name type="common">Glistening ink-cap mushroom</name>
    <name type="synonym">Coprinus micaceus</name>
    <dbReference type="NCBI Taxonomy" id="71717"/>
    <lineage>
        <taxon>Eukaryota</taxon>
        <taxon>Fungi</taxon>
        <taxon>Dikarya</taxon>
        <taxon>Basidiomycota</taxon>
        <taxon>Agaricomycotina</taxon>
        <taxon>Agaricomycetes</taxon>
        <taxon>Agaricomycetidae</taxon>
        <taxon>Agaricales</taxon>
        <taxon>Agaricineae</taxon>
        <taxon>Psathyrellaceae</taxon>
        <taxon>Coprinellus</taxon>
    </lineage>
</organism>
<dbReference type="OrthoDB" id="264354at2759"/>
<feature type="transmembrane region" description="Helical" evidence="11">
    <location>
        <begin position="886"/>
        <end position="917"/>
    </location>
</feature>
<feature type="transmembrane region" description="Helical" evidence="11">
    <location>
        <begin position="1039"/>
        <end position="1057"/>
    </location>
</feature>
<accession>A0A4Y7T4S9</accession>
<feature type="transmembrane region" description="Helical" evidence="11">
    <location>
        <begin position="643"/>
        <end position="662"/>
    </location>
</feature>
<keyword evidence="6 11" id="KW-0812">Transmembrane</keyword>
<keyword evidence="7" id="KW-0833">Ubl conjugation pathway</keyword>
<comment type="catalytic activity">
    <reaction evidence="1">
        <text>S-ubiquitinyl-[E2 ubiquitin-conjugating enzyme]-L-cysteine + [acceptor protein]-L-lysine = [E2 ubiquitin-conjugating enzyme]-L-cysteine + N(6)-ubiquitinyl-[acceptor protein]-L-lysine.</text>
        <dbReference type="EC" id="2.3.2.27"/>
    </reaction>
</comment>
<feature type="transmembrane region" description="Helical" evidence="11">
    <location>
        <begin position="937"/>
        <end position="958"/>
    </location>
</feature>
<keyword evidence="9 11" id="KW-0472">Membrane</keyword>
<comment type="subcellular location">
    <subcellularLocation>
        <location evidence="2">Membrane</location>
        <topology evidence="2">Multi-pass membrane protein</topology>
    </subcellularLocation>
</comment>
<keyword evidence="8 11" id="KW-1133">Transmembrane helix</keyword>
<feature type="transmembrane region" description="Helical" evidence="11">
    <location>
        <begin position="1182"/>
        <end position="1203"/>
    </location>
</feature>
<dbReference type="Pfam" id="PF23113">
    <property type="entry name" value="MARCHF6_C"/>
    <property type="match status" value="1"/>
</dbReference>
<comment type="caution">
    <text evidence="13">The sequence shown here is derived from an EMBL/GenBank/DDBJ whole genome shotgun (WGS) entry which is preliminary data.</text>
</comment>
<reference evidence="13 14" key="1">
    <citation type="journal article" date="2019" name="Nat. Ecol. Evol.">
        <title>Megaphylogeny resolves global patterns of mushroom evolution.</title>
        <authorList>
            <person name="Varga T."/>
            <person name="Krizsan K."/>
            <person name="Foldi C."/>
            <person name="Dima B."/>
            <person name="Sanchez-Garcia M."/>
            <person name="Sanchez-Ramirez S."/>
            <person name="Szollosi G.J."/>
            <person name="Szarkandi J.G."/>
            <person name="Papp V."/>
            <person name="Albert L."/>
            <person name="Andreopoulos W."/>
            <person name="Angelini C."/>
            <person name="Antonin V."/>
            <person name="Barry K.W."/>
            <person name="Bougher N.L."/>
            <person name="Buchanan P."/>
            <person name="Buyck B."/>
            <person name="Bense V."/>
            <person name="Catcheside P."/>
            <person name="Chovatia M."/>
            <person name="Cooper J."/>
            <person name="Damon W."/>
            <person name="Desjardin D."/>
            <person name="Finy P."/>
            <person name="Geml J."/>
            <person name="Haridas S."/>
            <person name="Hughes K."/>
            <person name="Justo A."/>
            <person name="Karasinski D."/>
            <person name="Kautmanova I."/>
            <person name="Kiss B."/>
            <person name="Kocsube S."/>
            <person name="Kotiranta H."/>
            <person name="LaButti K.M."/>
            <person name="Lechner B.E."/>
            <person name="Liimatainen K."/>
            <person name="Lipzen A."/>
            <person name="Lukacs Z."/>
            <person name="Mihaltcheva S."/>
            <person name="Morgado L.N."/>
            <person name="Niskanen T."/>
            <person name="Noordeloos M.E."/>
            <person name="Ohm R.A."/>
            <person name="Ortiz-Santana B."/>
            <person name="Ovrebo C."/>
            <person name="Racz N."/>
            <person name="Riley R."/>
            <person name="Savchenko A."/>
            <person name="Shiryaev A."/>
            <person name="Soop K."/>
            <person name="Spirin V."/>
            <person name="Szebenyi C."/>
            <person name="Tomsovsky M."/>
            <person name="Tulloss R.E."/>
            <person name="Uehling J."/>
            <person name="Grigoriev I.V."/>
            <person name="Vagvolgyi C."/>
            <person name="Papp T."/>
            <person name="Martin F.M."/>
            <person name="Miettinen O."/>
            <person name="Hibbett D.S."/>
            <person name="Nagy L.G."/>
        </authorList>
    </citation>
    <scope>NUCLEOTIDE SEQUENCE [LARGE SCALE GENOMIC DNA]</scope>
    <source>
        <strain evidence="13 14">FP101781</strain>
    </source>
</reference>
<evidence type="ECO:0000256" key="5">
    <source>
        <dbReference type="ARBA" id="ARBA00022679"/>
    </source>
</evidence>
<feature type="compositionally biased region" description="Polar residues" evidence="10">
    <location>
        <begin position="488"/>
        <end position="499"/>
    </location>
</feature>
<dbReference type="EC" id="2.3.2.27" evidence="4"/>
<evidence type="ECO:0000256" key="4">
    <source>
        <dbReference type="ARBA" id="ARBA00012483"/>
    </source>
</evidence>
<evidence type="ECO:0000256" key="11">
    <source>
        <dbReference type="SAM" id="Phobius"/>
    </source>
</evidence>
<evidence type="ECO:0000313" key="13">
    <source>
        <dbReference type="EMBL" id="TEB29130.1"/>
    </source>
</evidence>
<evidence type="ECO:0000256" key="6">
    <source>
        <dbReference type="ARBA" id="ARBA00022692"/>
    </source>
</evidence>
<feature type="compositionally biased region" description="Basic and acidic residues" evidence="10">
    <location>
        <begin position="255"/>
        <end position="264"/>
    </location>
</feature>
<feature type="transmembrane region" description="Helical" evidence="11">
    <location>
        <begin position="1279"/>
        <end position="1303"/>
    </location>
</feature>
<feature type="transmembrane region" description="Helical" evidence="11">
    <location>
        <begin position="996"/>
        <end position="1019"/>
    </location>
</feature>
<dbReference type="GO" id="GO:0005789">
    <property type="term" value="C:endoplasmic reticulum membrane"/>
    <property type="evidence" value="ECO:0007669"/>
    <property type="project" value="TreeGrafter"/>
</dbReference>
<feature type="transmembrane region" description="Helical" evidence="11">
    <location>
        <begin position="164"/>
        <end position="184"/>
    </location>
</feature>
<evidence type="ECO:0000256" key="8">
    <source>
        <dbReference type="ARBA" id="ARBA00022989"/>
    </source>
</evidence>
<evidence type="ECO:0000256" key="2">
    <source>
        <dbReference type="ARBA" id="ARBA00004141"/>
    </source>
</evidence>
<dbReference type="STRING" id="71717.A0A4Y7T4S9"/>
<feature type="compositionally biased region" description="Polar residues" evidence="10">
    <location>
        <begin position="357"/>
        <end position="369"/>
    </location>
</feature>
<dbReference type="PANTHER" id="PTHR13145">
    <property type="entry name" value="SSM4 PROTEIN"/>
    <property type="match status" value="1"/>
</dbReference>
<comment type="pathway">
    <text evidence="3">Protein modification; protein ubiquitination.</text>
</comment>
<dbReference type="GO" id="GO:0061630">
    <property type="term" value="F:ubiquitin protein ligase activity"/>
    <property type="evidence" value="ECO:0007669"/>
    <property type="project" value="UniProtKB-EC"/>
</dbReference>
<keyword evidence="14" id="KW-1185">Reference proteome</keyword>
<feature type="region of interest" description="Disordered" evidence="10">
    <location>
        <begin position="1452"/>
        <end position="1501"/>
    </location>
</feature>
<name>A0A4Y7T4S9_COPMI</name>
<feature type="transmembrane region" description="Helical" evidence="11">
    <location>
        <begin position="77"/>
        <end position="101"/>
    </location>
</feature>
<feature type="region of interest" description="Disordered" evidence="10">
    <location>
        <begin position="255"/>
        <end position="297"/>
    </location>
</feature>
<keyword evidence="5" id="KW-0808">Transferase</keyword>
<dbReference type="InterPro" id="IPR056521">
    <property type="entry name" value="MARCHF6-like_C"/>
</dbReference>
<evidence type="ECO:0000256" key="9">
    <source>
        <dbReference type="ARBA" id="ARBA00023136"/>
    </source>
</evidence>
<feature type="transmembrane region" description="Helical" evidence="11">
    <location>
        <begin position="1369"/>
        <end position="1391"/>
    </location>
</feature>
<dbReference type="EMBL" id="QPFP01000029">
    <property type="protein sequence ID" value="TEB29130.1"/>
    <property type="molecule type" value="Genomic_DNA"/>
</dbReference>
<feature type="region of interest" description="Disordered" evidence="10">
    <location>
        <begin position="477"/>
        <end position="499"/>
    </location>
</feature>
<evidence type="ECO:0000256" key="1">
    <source>
        <dbReference type="ARBA" id="ARBA00000900"/>
    </source>
</evidence>
<dbReference type="Proteomes" id="UP000298030">
    <property type="component" value="Unassembled WGS sequence"/>
</dbReference>
<proteinExistence type="predicted"/>
<gene>
    <name evidence="13" type="ORF">FA13DRAFT_1775732</name>
</gene>
<feature type="transmembrane region" description="Helical" evidence="11">
    <location>
        <begin position="1403"/>
        <end position="1420"/>
    </location>
</feature>
<evidence type="ECO:0000256" key="7">
    <source>
        <dbReference type="ARBA" id="ARBA00022786"/>
    </source>
</evidence>
<evidence type="ECO:0000259" key="12">
    <source>
        <dbReference type="Pfam" id="PF23113"/>
    </source>
</evidence>
<evidence type="ECO:0000256" key="10">
    <source>
        <dbReference type="SAM" id="MobiDB-lite"/>
    </source>
</evidence>
<sequence>MQMLRYHSIYSSRLVRPESSRLELSDSISSLTTWLAHSKRKVCDVCKHPYSFTKVYAPNMPSHLPPLLLLRRLIQQFVFAILFVIRVIVVACMWLAVLPWITVWTWRMYFAMGETTAWWISKRPRANQNETITALFQKVRNDGAHTFLSQLSVHPVWVSLSADIFSGQIIAACIVLTFVAIFLLREWIAQNARPGLFEDDDFIPEDQRNQVPIPPEPQPARLPFAQRIEGFPDAEAFAKHQANALHALEQLRTRERATPNDHRVHPVVHNGSHRPDLQRPYHGVEPQEGNSVHFPDLGRKARDVRVVAAKRRAIAGRYKAKTPTSPLSPTDKPFEFTFEKSLPREGEDDPSDPGYTSEPTNGPSRTPPSRSLFFSAVKIEPPSEGVPYMVHTQGEFNRAVMSDYDEPGPSTTRRPTLPASTIAMANTDHSFTISPSRTPVTSPGLATYHPPEELLETGGQPHASYFDVFEGPTLDEEQQDGLRAESLETGSSQTSATSVHDQGFTLLTDSETETEDEGIIGEAEHRHDHVQHRDDGQVFFDRVIDLDEGEEDDDDDDDEADLFFVDREQAEARQAQLAVGEAQNGNNAQANAPGANDGAQAAIDNGDGFDMNDDFDGGAEEDMDGALEAVGIRGPIFGVLQNVGFYVALANTAIGLCIWIPYTIGKTMALLVLDPRRCLELIHLPIKGMRIVTDPVVDSIAYIAARFLLPPWVNAFKRAAYTTGELSSRVTTALFGKNTADHVSEYSSKLVRRFPKWTCRLASEVPFLQYEQSFEIYRNSLSHITFFSAPTEVVQPEPEYLFPEYARFLEPYFAQLGKDVRVVGSAAKESWTELAVENGTIERVFAVCLGYFGLTLILAAYLNLLTVGNARTAGRAVRNVIRQQLLVVKVAGFIFVELAIFPLGCGVVLDVCTVSLFPEANLQSRVAFFSQAPMTAMFYHWIAGTLFMYSFAILLSGCRSIMRPGAMWFVKDPEDRNAHPIRDILERHTLTQLKKICISGLMYSGVVACLVGSVAGLLILGHRSILPFRWKNRDPLSNVPVDLLFLHLLLPQTMHHFRPKRSVKNWATKLWKYFARWFRLTSYFFGGRYDSEEIPSWDWWTGKMVKRNGTFEGSFRRVPATDYIALGRDVRATARVHEDGTPFDEEAVELIEQQNVEAERAQHDPGKDYMIVYLPPFFRYRLFAFMLSMWSVCAVMFGLVVAIPIQLGRSIFSVIISREVHDGYSLLLGFYLLWACYLFGKSIDRLDKRRQRVRLDDGPNADIRLLVFKRGLLWSAKMLYMSLSLGIVVPILLALVVDLYVVLPIRKGLAPGLVPKVRLVDAWALGLVYGKIALHITQLHPPNDVTRGLHHIVSNGWVRLDPVRATKEVIAPLVGGLLGMMLFPGLLLQAVRYTIPALALRRALMFTSVYPAIFVVAGFVRSATVAYDVLSTWSQSVRDMEFLVELRLRNHEPESEKGKGAESIDGEPAPPEVDAGSNPQVRQETEDRQAGEAELNWDAGG</sequence>
<evidence type="ECO:0000256" key="3">
    <source>
        <dbReference type="ARBA" id="ARBA00004906"/>
    </source>
</evidence>
<feature type="domain" description="E3 ubiquitin-protein ligase MARCHF6-like C-terminal" evidence="12">
    <location>
        <begin position="1269"/>
        <end position="1438"/>
    </location>
</feature>
<feature type="transmembrane region" description="Helical" evidence="11">
    <location>
        <begin position="844"/>
        <end position="865"/>
    </location>
</feature>